<dbReference type="Proteomes" id="UP000549913">
    <property type="component" value="Unassembled WGS sequence"/>
</dbReference>
<dbReference type="RefSeq" id="WP_179547109.1">
    <property type="nucleotide sequence ID" value="NZ_BSEW01000001.1"/>
</dbReference>
<sequence length="76" mass="8474">MPSPVPPADRPRWTSAQWSYLALGLNGGCLIVLFANLLTRNEFWQVAVALAIGLLLLGGLSAFQARRLRLKERREL</sequence>
<name>A0A852SKY5_9MICO</name>
<reference evidence="2 3" key="1">
    <citation type="submission" date="2020-07" db="EMBL/GenBank/DDBJ databases">
        <title>Sequencing the genomes of 1000 actinobacteria strains.</title>
        <authorList>
            <person name="Klenk H.-P."/>
        </authorList>
    </citation>
    <scope>NUCLEOTIDE SEQUENCE [LARGE SCALE GENOMIC DNA]</scope>
    <source>
        <strain evidence="2 3">DSM 26474</strain>
    </source>
</reference>
<gene>
    <name evidence="2" type="ORF">BJ984_001013</name>
</gene>
<proteinExistence type="predicted"/>
<dbReference type="AlphaFoldDB" id="A0A852SKY5"/>
<evidence type="ECO:0000313" key="2">
    <source>
        <dbReference type="EMBL" id="NYD69855.1"/>
    </source>
</evidence>
<keyword evidence="1" id="KW-0812">Transmembrane</keyword>
<keyword evidence="3" id="KW-1185">Reference proteome</keyword>
<feature type="transmembrane region" description="Helical" evidence="1">
    <location>
        <begin position="20"/>
        <end position="38"/>
    </location>
</feature>
<keyword evidence="1" id="KW-0472">Membrane</keyword>
<protein>
    <submittedName>
        <fullName evidence="2">Uncharacterized protein</fullName>
    </submittedName>
</protein>
<keyword evidence="1" id="KW-1133">Transmembrane helix</keyword>
<dbReference type="EMBL" id="JACCBM010000001">
    <property type="protein sequence ID" value="NYD69855.1"/>
    <property type="molecule type" value="Genomic_DNA"/>
</dbReference>
<evidence type="ECO:0000313" key="3">
    <source>
        <dbReference type="Proteomes" id="UP000549913"/>
    </source>
</evidence>
<feature type="transmembrane region" description="Helical" evidence="1">
    <location>
        <begin position="44"/>
        <end position="63"/>
    </location>
</feature>
<organism evidence="2 3">
    <name type="scientific">Herbiconiux flava</name>
    <dbReference type="NCBI Taxonomy" id="881268"/>
    <lineage>
        <taxon>Bacteria</taxon>
        <taxon>Bacillati</taxon>
        <taxon>Actinomycetota</taxon>
        <taxon>Actinomycetes</taxon>
        <taxon>Micrococcales</taxon>
        <taxon>Microbacteriaceae</taxon>
        <taxon>Herbiconiux</taxon>
    </lineage>
</organism>
<accession>A0A852SKY5</accession>
<evidence type="ECO:0000256" key="1">
    <source>
        <dbReference type="SAM" id="Phobius"/>
    </source>
</evidence>
<comment type="caution">
    <text evidence="2">The sequence shown here is derived from an EMBL/GenBank/DDBJ whole genome shotgun (WGS) entry which is preliminary data.</text>
</comment>